<reference evidence="3" key="2">
    <citation type="submission" date="2020-10" db="EMBL/GenBank/DDBJ databases">
        <authorList>
            <person name="Cooper E.A."/>
            <person name="Brenton Z.W."/>
            <person name="Flinn B.S."/>
            <person name="Jenkins J."/>
            <person name="Shu S."/>
            <person name="Flowers D."/>
            <person name="Luo F."/>
            <person name="Wang Y."/>
            <person name="Xia P."/>
            <person name="Barry K."/>
            <person name="Daum C."/>
            <person name="Lipzen A."/>
            <person name="Yoshinaga Y."/>
            <person name="Schmutz J."/>
            <person name="Saski C."/>
            <person name="Vermerris W."/>
            <person name="Kresovich S."/>
        </authorList>
    </citation>
    <scope>NUCLEOTIDE SEQUENCE</scope>
</reference>
<dbReference type="EMBL" id="CM027680">
    <property type="protein sequence ID" value="KAG0547870.1"/>
    <property type="molecule type" value="Genomic_DNA"/>
</dbReference>
<dbReference type="GO" id="GO:0006355">
    <property type="term" value="P:regulation of DNA-templated transcription"/>
    <property type="evidence" value="ECO:0007669"/>
    <property type="project" value="UniProtKB-UniRule"/>
</dbReference>
<protein>
    <recommendedName>
        <fullName evidence="1">Protein FAR1-RELATED SEQUENCE</fullName>
    </recommendedName>
</protein>
<reference evidence="3" key="1">
    <citation type="journal article" date="2019" name="BMC Genomics">
        <title>A new reference genome for Sorghum bicolor reveals high levels of sequence similarity between sweet and grain genotypes: implications for the genetics of sugar metabolism.</title>
        <authorList>
            <person name="Cooper E.A."/>
            <person name="Brenton Z.W."/>
            <person name="Flinn B.S."/>
            <person name="Jenkins J."/>
            <person name="Shu S."/>
            <person name="Flowers D."/>
            <person name="Luo F."/>
            <person name="Wang Y."/>
            <person name="Xia P."/>
            <person name="Barry K."/>
            <person name="Daum C."/>
            <person name="Lipzen A."/>
            <person name="Yoshinaga Y."/>
            <person name="Schmutz J."/>
            <person name="Saski C."/>
            <person name="Vermerris W."/>
            <person name="Kresovich S."/>
        </authorList>
    </citation>
    <scope>NUCLEOTIDE SEQUENCE</scope>
</reference>
<dbReference type="GO" id="GO:0005634">
    <property type="term" value="C:nucleus"/>
    <property type="evidence" value="ECO:0007669"/>
    <property type="project" value="UniProtKB-SubCell"/>
</dbReference>
<dbReference type="AlphaFoldDB" id="A0A921UYA4"/>
<keyword evidence="1" id="KW-0479">Metal-binding</keyword>
<evidence type="ECO:0000313" key="4">
    <source>
        <dbReference type="Proteomes" id="UP000807115"/>
    </source>
</evidence>
<accession>A0A921UYA4</accession>
<evidence type="ECO:0000256" key="1">
    <source>
        <dbReference type="RuleBase" id="RU367018"/>
    </source>
</evidence>
<evidence type="ECO:0000313" key="3">
    <source>
        <dbReference type="EMBL" id="KAG0547870.1"/>
    </source>
</evidence>
<dbReference type="InterPro" id="IPR031052">
    <property type="entry name" value="FHY3/FAR1"/>
</dbReference>
<dbReference type="PANTHER" id="PTHR31669">
    <property type="entry name" value="PROTEIN FAR1-RELATED SEQUENCE 10-RELATED"/>
    <property type="match status" value="1"/>
</dbReference>
<evidence type="ECO:0000259" key="2">
    <source>
        <dbReference type="Pfam" id="PF03101"/>
    </source>
</evidence>
<dbReference type="Proteomes" id="UP000807115">
    <property type="component" value="Chromosome 1"/>
</dbReference>
<comment type="subcellular location">
    <subcellularLocation>
        <location evidence="1">Nucleus</location>
    </subcellularLocation>
</comment>
<keyword evidence="1" id="KW-0539">Nucleus</keyword>
<comment type="similarity">
    <text evidence="1">Belongs to the FHY3/FAR1 family.</text>
</comment>
<comment type="caution">
    <text evidence="3">The sequence shown here is derived from an EMBL/GenBank/DDBJ whole genome shotgun (WGS) entry which is preliminary data.</text>
</comment>
<keyword evidence="1" id="KW-0862">Zinc</keyword>
<dbReference type="PANTHER" id="PTHR31669:SF293">
    <property type="entry name" value="PROTEIN FAR1-RELATED SEQUENCE"/>
    <property type="match status" value="1"/>
</dbReference>
<dbReference type="InterPro" id="IPR004330">
    <property type="entry name" value="FAR1_DNA_bnd_dom"/>
</dbReference>
<name>A0A921UYA4_SORBI</name>
<sequence length="410" mass="47048">MAFDISIELAGMNNNPRKENLENTEPFVGMEFESEEAANVVCNAMVEVTQKYYGRWVVIKFIKEHNHVLEAPSITAFHQQQYGTFCRNGRKYGTFVMRSIVCTKQGAAPCEENNNDNKKKINQTLQRKAARLQFRYFFLAHTYELTEVPDKVHFVQSSEAVLRDNLIAPTINLQLGKWGRNFENRSPNNQEIIDFIKRLNAGSFRAFQDSVKTSYYYFGGGVKFETSSVENEDIFPLVLLTNQIAAMCAHHPTSLTTSYDEAICSAVAKVFPQTYHLYCTSQILNICKENLANVYSGYVFTAELPTTQRPESLRSFFKKYFNKRTTLPVFISLFEHVMAAWAEMEALEDLATSFTMPILKNPSNMLKQVSEIYKLTVFNIFDSELHCEFRYAREGSTSAEVFTFSLHNPQ</sequence>
<proteinExistence type="inferred from homology"/>
<organism evidence="3 4">
    <name type="scientific">Sorghum bicolor</name>
    <name type="common">Sorghum</name>
    <name type="synonym">Sorghum vulgare</name>
    <dbReference type="NCBI Taxonomy" id="4558"/>
    <lineage>
        <taxon>Eukaryota</taxon>
        <taxon>Viridiplantae</taxon>
        <taxon>Streptophyta</taxon>
        <taxon>Embryophyta</taxon>
        <taxon>Tracheophyta</taxon>
        <taxon>Spermatophyta</taxon>
        <taxon>Magnoliopsida</taxon>
        <taxon>Liliopsida</taxon>
        <taxon>Poales</taxon>
        <taxon>Poaceae</taxon>
        <taxon>PACMAD clade</taxon>
        <taxon>Panicoideae</taxon>
        <taxon>Andropogonodae</taxon>
        <taxon>Andropogoneae</taxon>
        <taxon>Sorghinae</taxon>
        <taxon>Sorghum</taxon>
    </lineage>
</organism>
<gene>
    <name evidence="3" type="ORF">BDA96_01G117500</name>
</gene>
<feature type="non-terminal residue" evidence="3">
    <location>
        <position position="410"/>
    </location>
</feature>
<keyword evidence="1" id="KW-0863">Zinc-finger</keyword>
<dbReference type="GO" id="GO:0008270">
    <property type="term" value="F:zinc ion binding"/>
    <property type="evidence" value="ECO:0007669"/>
    <property type="project" value="UniProtKB-UniRule"/>
</dbReference>
<feature type="domain" description="FAR1" evidence="2">
    <location>
        <begin position="36"/>
        <end position="69"/>
    </location>
</feature>
<dbReference type="Pfam" id="PF03101">
    <property type="entry name" value="FAR1"/>
    <property type="match status" value="1"/>
</dbReference>
<comment type="function">
    <text evidence="1">Putative transcription activator involved in regulating light control of development.</text>
</comment>